<keyword evidence="3 5" id="KW-1133">Transmembrane helix</keyword>
<feature type="transmembrane region" description="Helical" evidence="5">
    <location>
        <begin position="175"/>
        <end position="194"/>
    </location>
</feature>
<protein>
    <submittedName>
        <fullName evidence="7">Arabinose efflux permease</fullName>
    </submittedName>
</protein>
<feature type="transmembrane region" description="Helical" evidence="5">
    <location>
        <begin position="87"/>
        <end position="111"/>
    </location>
</feature>
<name>A0A0P7ZNF7_9CYAN</name>
<organism evidence="7 8">
    <name type="scientific">Phormidesmis priestleyi Ana</name>
    <dbReference type="NCBI Taxonomy" id="1666911"/>
    <lineage>
        <taxon>Bacteria</taxon>
        <taxon>Bacillati</taxon>
        <taxon>Cyanobacteriota</taxon>
        <taxon>Cyanophyceae</taxon>
        <taxon>Leptolyngbyales</taxon>
        <taxon>Leptolyngbyaceae</taxon>
        <taxon>Phormidesmis</taxon>
    </lineage>
</organism>
<dbReference type="PROSITE" id="PS50850">
    <property type="entry name" value="MFS"/>
    <property type="match status" value="1"/>
</dbReference>
<feature type="transmembrane region" description="Helical" evidence="5">
    <location>
        <begin position="349"/>
        <end position="369"/>
    </location>
</feature>
<dbReference type="PANTHER" id="PTHR23518:SF2">
    <property type="entry name" value="MAJOR FACILITATOR SUPERFAMILY TRANSPORTER"/>
    <property type="match status" value="1"/>
</dbReference>
<dbReference type="InterPro" id="IPR011701">
    <property type="entry name" value="MFS"/>
</dbReference>
<dbReference type="Proteomes" id="UP000050465">
    <property type="component" value="Unassembled WGS sequence"/>
</dbReference>
<evidence type="ECO:0000313" key="8">
    <source>
        <dbReference type="Proteomes" id="UP000050465"/>
    </source>
</evidence>
<feature type="transmembrane region" description="Helical" evidence="5">
    <location>
        <begin position="375"/>
        <end position="394"/>
    </location>
</feature>
<dbReference type="AlphaFoldDB" id="A0A0P7ZNF7"/>
<evidence type="ECO:0000313" key="7">
    <source>
        <dbReference type="EMBL" id="KPQ36595.1"/>
    </source>
</evidence>
<dbReference type="PANTHER" id="PTHR23518">
    <property type="entry name" value="C-METHYLTRANSFERASE"/>
    <property type="match status" value="1"/>
</dbReference>
<evidence type="ECO:0000256" key="2">
    <source>
        <dbReference type="ARBA" id="ARBA00022692"/>
    </source>
</evidence>
<feature type="transmembrane region" description="Helical" evidence="5">
    <location>
        <begin position="286"/>
        <end position="304"/>
    </location>
</feature>
<dbReference type="GO" id="GO:0022857">
    <property type="term" value="F:transmembrane transporter activity"/>
    <property type="evidence" value="ECO:0007669"/>
    <property type="project" value="InterPro"/>
</dbReference>
<dbReference type="Gene3D" id="1.20.1250.20">
    <property type="entry name" value="MFS general substrate transporter like domains"/>
    <property type="match status" value="2"/>
</dbReference>
<dbReference type="InterPro" id="IPR005829">
    <property type="entry name" value="Sugar_transporter_CS"/>
</dbReference>
<dbReference type="PATRIC" id="fig|1666911.3.peg.3274"/>
<evidence type="ECO:0000256" key="4">
    <source>
        <dbReference type="ARBA" id="ARBA00023136"/>
    </source>
</evidence>
<dbReference type="InterPro" id="IPR036259">
    <property type="entry name" value="MFS_trans_sf"/>
</dbReference>
<dbReference type="STRING" id="1666911.HLUCCA11_05365"/>
<feature type="domain" description="Major facilitator superfamily (MFS) profile" evidence="6">
    <location>
        <begin position="19"/>
        <end position="399"/>
    </location>
</feature>
<dbReference type="EMBL" id="LJZR01000005">
    <property type="protein sequence ID" value="KPQ36595.1"/>
    <property type="molecule type" value="Genomic_DNA"/>
</dbReference>
<evidence type="ECO:0000256" key="3">
    <source>
        <dbReference type="ARBA" id="ARBA00022989"/>
    </source>
</evidence>
<dbReference type="InterPro" id="IPR020846">
    <property type="entry name" value="MFS_dom"/>
</dbReference>
<evidence type="ECO:0000259" key="6">
    <source>
        <dbReference type="PROSITE" id="PS50850"/>
    </source>
</evidence>
<dbReference type="GO" id="GO:0005886">
    <property type="term" value="C:plasma membrane"/>
    <property type="evidence" value="ECO:0007669"/>
    <property type="project" value="UniProtKB-SubCell"/>
</dbReference>
<keyword evidence="4 5" id="KW-0472">Membrane</keyword>
<proteinExistence type="predicted"/>
<gene>
    <name evidence="7" type="ORF">HLUCCA11_05365</name>
</gene>
<evidence type="ECO:0000256" key="5">
    <source>
        <dbReference type="SAM" id="Phobius"/>
    </source>
</evidence>
<feature type="transmembrane region" description="Helical" evidence="5">
    <location>
        <begin position="257"/>
        <end position="274"/>
    </location>
</feature>
<keyword evidence="2 5" id="KW-0812">Transmembrane</keyword>
<accession>A0A0P7ZNF7</accession>
<comment type="caution">
    <text evidence="7">The sequence shown here is derived from an EMBL/GenBank/DDBJ whole genome shotgun (WGS) entry which is preliminary data.</text>
</comment>
<dbReference type="PROSITE" id="PS00216">
    <property type="entry name" value="SUGAR_TRANSPORT_1"/>
    <property type="match status" value="1"/>
</dbReference>
<dbReference type="Pfam" id="PF07690">
    <property type="entry name" value="MFS_1"/>
    <property type="match status" value="2"/>
</dbReference>
<dbReference type="CDD" id="cd17370">
    <property type="entry name" value="MFS_MJ1317_like"/>
    <property type="match status" value="1"/>
</dbReference>
<feature type="transmembrane region" description="Helical" evidence="5">
    <location>
        <begin position="43"/>
        <end position="66"/>
    </location>
</feature>
<sequence>MPEPLLEPASLSPATLHPTVRALGWVSLFADLASKMVYPVTPLFLTAVLGAPVWTVGVIEGFAESAASLLKLYSGRLSDQAGQRKPYALAGYSLGAVSKLGLALSGGWAAVLSARLLDRVGKGLRAAPRDALIAENCACHQRGQAYGLHHSLETVGEVLGPLVGFFFLLRYEGHYRGLFVLAFVPALVSVLVLLKYVKEPKRITITQNSQLPKFTFRGLTPAYQQYLGVVGLFGLGNSSDAFLLVRSQDLGFRGSQLLLLYALFNLMSVVLGVTIGKLSDRVGRRVLLVMGYGLFALVYLGFALVQAPAFIWILFIFYGLYTALTRGVQKALVADLVHADRRGAEIGAFHMLVGLAALPASLIAGFLYTQVGVSVPFYFSAAISAIASILLWQLRLPTTNSS</sequence>
<reference evidence="7 8" key="1">
    <citation type="submission" date="2015-09" db="EMBL/GenBank/DDBJ databases">
        <title>Identification and resolution of microdiversity through metagenomic sequencing of parallel consortia.</title>
        <authorList>
            <person name="Nelson W.C."/>
            <person name="Romine M.F."/>
            <person name="Lindemann S.R."/>
        </authorList>
    </citation>
    <scope>NUCLEOTIDE SEQUENCE [LARGE SCALE GENOMIC DNA]</scope>
    <source>
        <strain evidence="7">Ana</strain>
    </source>
</reference>
<feature type="transmembrane region" description="Helical" evidence="5">
    <location>
        <begin position="310"/>
        <end position="328"/>
    </location>
</feature>
<dbReference type="SUPFAM" id="SSF103473">
    <property type="entry name" value="MFS general substrate transporter"/>
    <property type="match status" value="1"/>
</dbReference>
<comment type="subcellular location">
    <subcellularLocation>
        <location evidence="1">Cell membrane</location>
        <topology evidence="1">Multi-pass membrane protein</topology>
    </subcellularLocation>
</comment>
<evidence type="ECO:0000256" key="1">
    <source>
        <dbReference type="ARBA" id="ARBA00004651"/>
    </source>
</evidence>